<keyword evidence="3" id="KW-0808">Transferase</keyword>
<dbReference type="InterPro" id="IPR004868">
    <property type="entry name" value="DNA-dir_DNA_pol_B_mt/vir"/>
</dbReference>
<dbReference type="GO" id="GO:0006260">
    <property type="term" value="P:DNA replication"/>
    <property type="evidence" value="ECO:0007669"/>
    <property type="project" value="UniProtKB-KW"/>
</dbReference>
<dbReference type="GO" id="GO:0003887">
    <property type="term" value="F:DNA-directed DNA polymerase activity"/>
    <property type="evidence" value="ECO:0007669"/>
    <property type="project" value="UniProtKB-KW"/>
</dbReference>
<dbReference type="Pfam" id="PF03175">
    <property type="entry name" value="DNA_pol_B_2"/>
    <property type="match status" value="1"/>
</dbReference>
<dbReference type="EC" id="2.7.7.7" evidence="2"/>
<evidence type="ECO:0000256" key="8">
    <source>
        <dbReference type="ARBA" id="ARBA00049244"/>
    </source>
</evidence>
<keyword evidence="11" id="KW-1185">Reference proteome</keyword>
<dbReference type="EMBL" id="CARXXK010000002">
    <property type="protein sequence ID" value="CAI6359886.1"/>
    <property type="molecule type" value="Genomic_DNA"/>
</dbReference>
<name>A0AAV0WWA6_9HEMI</name>
<keyword evidence="5" id="KW-0235">DNA replication</keyword>
<dbReference type="PANTHER" id="PTHR33568">
    <property type="entry name" value="DNA POLYMERASE"/>
    <property type="match status" value="1"/>
</dbReference>
<dbReference type="GO" id="GO:0000166">
    <property type="term" value="F:nucleotide binding"/>
    <property type="evidence" value="ECO:0007669"/>
    <property type="project" value="InterPro"/>
</dbReference>
<dbReference type="Proteomes" id="UP001160148">
    <property type="component" value="Unassembled WGS sequence"/>
</dbReference>
<dbReference type="SUPFAM" id="SSF56672">
    <property type="entry name" value="DNA/RNA polymerases"/>
    <property type="match status" value="1"/>
</dbReference>
<evidence type="ECO:0000256" key="2">
    <source>
        <dbReference type="ARBA" id="ARBA00012417"/>
    </source>
</evidence>
<dbReference type="InterPro" id="IPR023211">
    <property type="entry name" value="DNA_pol_palm_dom_sf"/>
</dbReference>
<evidence type="ECO:0000256" key="5">
    <source>
        <dbReference type="ARBA" id="ARBA00022705"/>
    </source>
</evidence>
<reference evidence="10 11" key="1">
    <citation type="submission" date="2023-01" db="EMBL/GenBank/DDBJ databases">
        <authorList>
            <person name="Whitehead M."/>
        </authorList>
    </citation>
    <scope>NUCLEOTIDE SEQUENCE [LARGE SCALE GENOMIC DNA]</scope>
</reference>
<evidence type="ECO:0000256" key="7">
    <source>
        <dbReference type="ARBA" id="ARBA00023125"/>
    </source>
</evidence>
<comment type="similarity">
    <text evidence="1">Belongs to the DNA polymerase type-B family.</text>
</comment>
<feature type="domain" description="DNA-directed DNA polymerase family B mitochondria/virus" evidence="9">
    <location>
        <begin position="9"/>
        <end position="109"/>
    </location>
</feature>
<accession>A0AAV0WWA6</accession>
<dbReference type="PANTHER" id="PTHR33568:SF3">
    <property type="entry name" value="DNA-DIRECTED DNA POLYMERASE"/>
    <property type="match status" value="1"/>
</dbReference>
<dbReference type="InterPro" id="IPR043502">
    <property type="entry name" value="DNA/RNA_pol_sf"/>
</dbReference>
<keyword evidence="7" id="KW-0238">DNA-binding</keyword>
<keyword evidence="6" id="KW-0239">DNA-directed DNA polymerase</keyword>
<evidence type="ECO:0000256" key="6">
    <source>
        <dbReference type="ARBA" id="ARBA00022932"/>
    </source>
</evidence>
<comment type="catalytic activity">
    <reaction evidence="8">
        <text>DNA(n) + a 2'-deoxyribonucleoside 5'-triphosphate = DNA(n+1) + diphosphate</text>
        <dbReference type="Rhea" id="RHEA:22508"/>
        <dbReference type="Rhea" id="RHEA-COMP:17339"/>
        <dbReference type="Rhea" id="RHEA-COMP:17340"/>
        <dbReference type="ChEBI" id="CHEBI:33019"/>
        <dbReference type="ChEBI" id="CHEBI:61560"/>
        <dbReference type="ChEBI" id="CHEBI:173112"/>
        <dbReference type="EC" id="2.7.7.7"/>
    </reaction>
</comment>
<comment type="caution">
    <text evidence="10">The sequence shown here is derived from an EMBL/GenBank/DDBJ whole genome shotgun (WGS) entry which is preliminary data.</text>
</comment>
<evidence type="ECO:0000259" key="9">
    <source>
        <dbReference type="Pfam" id="PF03175"/>
    </source>
</evidence>
<evidence type="ECO:0000313" key="11">
    <source>
        <dbReference type="Proteomes" id="UP001160148"/>
    </source>
</evidence>
<proteinExistence type="inferred from homology"/>
<dbReference type="AlphaFoldDB" id="A0AAV0WWA6"/>
<keyword evidence="4" id="KW-0548">Nucleotidyltransferase</keyword>
<evidence type="ECO:0000313" key="10">
    <source>
        <dbReference type="EMBL" id="CAI6359886.1"/>
    </source>
</evidence>
<dbReference type="Gene3D" id="1.10.287.690">
    <property type="entry name" value="Helix hairpin bin"/>
    <property type="match status" value="1"/>
</dbReference>
<gene>
    <name evidence="10" type="ORF">MEUPH1_LOCUS15251</name>
</gene>
<evidence type="ECO:0000256" key="1">
    <source>
        <dbReference type="ARBA" id="ARBA00005755"/>
    </source>
</evidence>
<dbReference type="Gene3D" id="3.90.1600.10">
    <property type="entry name" value="Palm domain of DNA polymerase"/>
    <property type="match status" value="1"/>
</dbReference>
<evidence type="ECO:0000256" key="3">
    <source>
        <dbReference type="ARBA" id="ARBA00022679"/>
    </source>
</evidence>
<evidence type="ECO:0000256" key="4">
    <source>
        <dbReference type="ARBA" id="ARBA00022695"/>
    </source>
</evidence>
<dbReference type="GO" id="GO:0003677">
    <property type="term" value="F:DNA binding"/>
    <property type="evidence" value="ECO:0007669"/>
    <property type="project" value="UniProtKB-KW"/>
</dbReference>
<protein>
    <recommendedName>
        <fullName evidence="2">DNA-directed DNA polymerase</fullName>
        <ecNumber evidence="2">2.7.7.7</ecNumber>
    </recommendedName>
</protein>
<sequence>MGILLDKDKTCYNPGRRALAKICLCSLWGKFGQRQNMKKTKFITDSKSFYKILLDERLENINITILNDNMLQMAYNFKDQYVENNHNTNILMALFTTSSARLRLYKILDKLGRAVIYFDTDSIFYIDNGYNTIKTEEMLGEWNDELGEGVYITDWASTGPKSYYYKTNKNNCKTVIKGFTLNYQNLQKLNGESMIKLIEENNRENSVELEYNQMVPDKISKNIINKKTKKKFTFDYDKRIILSNYDTVPYGYKLS</sequence>
<organism evidence="10 11">
    <name type="scientific">Macrosiphum euphorbiae</name>
    <name type="common">potato aphid</name>
    <dbReference type="NCBI Taxonomy" id="13131"/>
    <lineage>
        <taxon>Eukaryota</taxon>
        <taxon>Metazoa</taxon>
        <taxon>Ecdysozoa</taxon>
        <taxon>Arthropoda</taxon>
        <taxon>Hexapoda</taxon>
        <taxon>Insecta</taxon>
        <taxon>Pterygota</taxon>
        <taxon>Neoptera</taxon>
        <taxon>Paraneoptera</taxon>
        <taxon>Hemiptera</taxon>
        <taxon>Sternorrhyncha</taxon>
        <taxon>Aphidomorpha</taxon>
        <taxon>Aphidoidea</taxon>
        <taxon>Aphididae</taxon>
        <taxon>Macrosiphini</taxon>
        <taxon>Macrosiphum</taxon>
    </lineage>
</organism>